<dbReference type="Pfam" id="PF00563">
    <property type="entry name" value="EAL"/>
    <property type="match status" value="1"/>
</dbReference>
<dbReference type="Gene3D" id="3.30.450.20">
    <property type="entry name" value="PAS domain"/>
    <property type="match status" value="2"/>
</dbReference>
<feature type="chain" id="PRO_5020691051" evidence="1">
    <location>
        <begin position="23"/>
        <end position="1300"/>
    </location>
</feature>
<dbReference type="CDD" id="cd01949">
    <property type="entry name" value="GGDEF"/>
    <property type="match status" value="1"/>
</dbReference>
<dbReference type="RefSeq" id="WP_133539091.1">
    <property type="nucleotide sequence ID" value="NZ_SNXI01000004.1"/>
</dbReference>
<dbReference type="Proteomes" id="UP000295531">
    <property type="component" value="Unassembled WGS sequence"/>
</dbReference>
<dbReference type="InterPro" id="IPR001633">
    <property type="entry name" value="EAL_dom"/>
</dbReference>
<dbReference type="InterPro" id="IPR013783">
    <property type="entry name" value="Ig-like_fold"/>
</dbReference>
<name>A0A4R6PLU2_9GAMM</name>
<dbReference type="InterPro" id="IPR011110">
    <property type="entry name" value="Reg_prop"/>
</dbReference>
<dbReference type="CDD" id="cd01948">
    <property type="entry name" value="EAL"/>
    <property type="match status" value="1"/>
</dbReference>
<keyword evidence="6" id="KW-1185">Reference proteome</keyword>
<dbReference type="SUPFAM" id="SSF63829">
    <property type="entry name" value="Calcium-dependent phosphotriesterase"/>
    <property type="match status" value="2"/>
</dbReference>
<sequence>MYRYAFALGVLLSLLLFSQSTAAASPPASLAQAQHWAISEGMTSHTVTDLLQDNHGFLWIATRNGLQRFDGVLFEHYKAGRQPFHLPSNHIIDLWFNDHQLWVATAKGVAYFDYQQNRFYRHPDFTPKDGILPPQVSRIVASPSNDLLLLAEQRLWRATKQDATPLTLSYNGDPLSAIVNIHMGERWIWLAEADGSIYVWDGQSFDVFKITQQNPITEQLPAVGFNHILQRDNEIWLAHDNGLLLLDSDYRLQQTLDNQTDLNSSTAINRVAYVDSGHLLLGTGSGIKILETNGTKPAYLSDQHELSLPPLLLVNAFTVDHLKRLWVGAENGGLYQFSMPRSALNFDILMDVSLTNELAGLALPETLKHYTTVLKDYDGFFWLTSEVGLVKYDPQLQRMVEVYPLPASPQHNVVQIELFAEQLFLVDQKQGLLIFDIGEKRWRSPPSNRSFFAQENLRLALNDDLIWVADEHNAVAIDEFFNLVKQLPLEQSANLTDLRPLFVSSEQRQQTLHVDFVSPLAPDPKQVQYRYRLFDIMDEWQYTTRPLQPITFERLPADTYELHIQASTNGAKWGPKYQQQVVIEGPWWQSTWAIAGYILLSIALAFLGVAWLLRLHQHQRQQQQLNQSLSQAVQCSGDQFWDWQIQAHELTRYNIWSDCPDFPVDGIRNGFISNTNIHPNDLERVQQFINPLVNGAATHFETSYRIKNNDKWLWVMDRGQVSETTETGIPIRIQGALTDISGMINSEERLNMLALSLTNISDGICIFDRFFRKREVNKAYESITGYQREQALDQPFVLAAYDQEFTDQIKRSVFKEGSWRGELSDIRADGSEFLMELTLDTVNNENGEIELIVASFSDITERRDTENELRRLSNTDSLTGLPNRSYFQVSHSNLVRKKIPHALLVFDLDDFKKINDSIGHEVGDELLCRVAERLTDIGRRQDTLYRLGGDEFGLLVEDSTDINTISLLASQINNEIAQPYEIQQHEVVIGSSIGIVFYPHDASTSQELLQKADTAMYHAKQRGGNCYQFFSQSMNENAIRRLHIEHELRSAIRDNRVEVFYQPKIEVVSQHIAGIEALARIRREDGTIMSPADFIPLAEETGLIVPLSEQVLRRACRDMKEFLKLPGSPRHVAINLSARQFLTSSLAFQVESILADEQMHPRHIEFEITEGMVMSDPERAITMLENLADMGVQLALDDFGTGYSSLAYLKRFPLHTLKIDKAFVDDISTDDKDRNMVASIVAMAHNLGLKVVAEGVESKTQLEILKTLRCEFIQGFYFSEPMQADDFIRYIEQHQTATTF</sequence>
<evidence type="ECO:0000313" key="5">
    <source>
        <dbReference type="EMBL" id="TDP38985.1"/>
    </source>
</evidence>
<dbReference type="InterPro" id="IPR000160">
    <property type="entry name" value="GGDEF_dom"/>
</dbReference>
<dbReference type="CDD" id="cd00130">
    <property type="entry name" value="PAS"/>
    <property type="match status" value="1"/>
</dbReference>
<dbReference type="InterPro" id="IPR000014">
    <property type="entry name" value="PAS"/>
</dbReference>
<dbReference type="Gene3D" id="3.20.20.450">
    <property type="entry name" value="EAL domain"/>
    <property type="match status" value="1"/>
</dbReference>
<dbReference type="Pfam" id="PF07494">
    <property type="entry name" value="Reg_prop"/>
    <property type="match status" value="1"/>
</dbReference>
<dbReference type="SUPFAM" id="SSF55073">
    <property type="entry name" value="Nucleotide cyclase"/>
    <property type="match status" value="1"/>
</dbReference>
<dbReference type="EMBL" id="SNXI01000004">
    <property type="protein sequence ID" value="TDP38985.1"/>
    <property type="molecule type" value="Genomic_DNA"/>
</dbReference>
<dbReference type="PROSITE" id="PS50113">
    <property type="entry name" value="PAC"/>
    <property type="match status" value="1"/>
</dbReference>
<dbReference type="PANTHER" id="PTHR44757:SF2">
    <property type="entry name" value="BIOFILM ARCHITECTURE MAINTENANCE PROTEIN MBAA"/>
    <property type="match status" value="1"/>
</dbReference>
<dbReference type="OrthoDB" id="9804951at2"/>
<proteinExistence type="predicted"/>
<evidence type="ECO:0000256" key="1">
    <source>
        <dbReference type="SAM" id="SignalP"/>
    </source>
</evidence>
<dbReference type="SMART" id="SM00052">
    <property type="entry name" value="EAL"/>
    <property type="match status" value="1"/>
</dbReference>
<dbReference type="Pfam" id="PF13426">
    <property type="entry name" value="PAS_9"/>
    <property type="match status" value="1"/>
</dbReference>
<dbReference type="NCBIfam" id="TIGR00229">
    <property type="entry name" value="sensory_box"/>
    <property type="match status" value="1"/>
</dbReference>
<dbReference type="SMART" id="SM00086">
    <property type="entry name" value="PAC"/>
    <property type="match status" value="2"/>
</dbReference>
<gene>
    <name evidence="5" type="ORF">DEU29_10489</name>
</gene>
<evidence type="ECO:0000259" key="3">
    <source>
        <dbReference type="PROSITE" id="PS50883"/>
    </source>
</evidence>
<evidence type="ECO:0000259" key="4">
    <source>
        <dbReference type="PROSITE" id="PS50887"/>
    </source>
</evidence>
<dbReference type="Pfam" id="PF00990">
    <property type="entry name" value="GGDEF"/>
    <property type="match status" value="1"/>
</dbReference>
<reference evidence="5 6" key="1">
    <citation type="submission" date="2019-03" db="EMBL/GenBank/DDBJ databases">
        <title>Freshwater and sediment microbial communities from various areas in North America, analyzing microbe dynamics in response to fracking.</title>
        <authorList>
            <person name="Lamendella R."/>
        </authorList>
    </citation>
    <scope>NUCLEOTIDE SEQUENCE [LARGE SCALE GENOMIC DNA]</scope>
    <source>
        <strain evidence="5 6">18_TX</strain>
    </source>
</reference>
<dbReference type="InterPro" id="IPR035965">
    <property type="entry name" value="PAS-like_dom_sf"/>
</dbReference>
<dbReference type="Gene3D" id="2.60.40.10">
    <property type="entry name" value="Immunoglobulins"/>
    <property type="match status" value="1"/>
</dbReference>
<dbReference type="PROSITE" id="PS50883">
    <property type="entry name" value="EAL"/>
    <property type="match status" value="1"/>
</dbReference>
<dbReference type="Gene3D" id="3.30.70.270">
    <property type="match status" value="1"/>
</dbReference>
<keyword evidence="1" id="KW-0732">Signal</keyword>
<dbReference type="InterPro" id="IPR015943">
    <property type="entry name" value="WD40/YVTN_repeat-like_dom_sf"/>
</dbReference>
<dbReference type="InterPro" id="IPR043128">
    <property type="entry name" value="Rev_trsase/Diguanyl_cyclase"/>
</dbReference>
<dbReference type="SUPFAM" id="SSF141868">
    <property type="entry name" value="EAL domain-like"/>
    <property type="match status" value="1"/>
</dbReference>
<dbReference type="PANTHER" id="PTHR44757">
    <property type="entry name" value="DIGUANYLATE CYCLASE DGCP"/>
    <property type="match status" value="1"/>
</dbReference>
<feature type="signal peptide" evidence="1">
    <location>
        <begin position="1"/>
        <end position="22"/>
    </location>
</feature>
<dbReference type="PROSITE" id="PS50887">
    <property type="entry name" value="GGDEF"/>
    <property type="match status" value="1"/>
</dbReference>
<dbReference type="InterPro" id="IPR035919">
    <property type="entry name" value="EAL_sf"/>
</dbReference>
<evidence type="ECO:0000313" key="6">
    <source>
        <dbReference type="Proteomes" id="UP000295531"/>
    </source>
</evidence>
<dbReference type="InterPro" id="IPR000700">
    <property type="entry name" value="PAS-assoc_C"/>
</dbReference>
<dbReference type="InterPro" id="IPR029787">
    <property type="entry name" value="Nucleotide_cyclase"/>
</dbReference>
<accession>A0A4R6PLU2</accession>
<feature type="domain" description="EAL" evidence="3">
    <location>
        <begin position="1041"/>
        <end position="1295"/>
    </location>
</feature>
<evidence type="ECO:0000259" key="2">
    <source>
        <dbReference type="PROSITE" id="PS50113"/>
    </source>
</evidence>
<organism evidence="5 6">
    <name type="scientific">Idiomarina aquatica</name>
    <dbReference type="NCBI Taxonomy" id="1327752"/>
    <lineage>
        <taxon>Bacteria</taxon>
        <taxon>Pseudomonadati</taxon>
        <taxon>Pseudomonadota</taxon>
        <taxon>Gammaproteobacteria</taxon>
        <taxon>Alteromonadales</taxon>
        <taxon>Idiomarinaceae</taxon>
        <taxon>Idiomarina</taxon>
    </lineage>
</organism>
<dbReference type="Pfam" id="PF08447">
    <property type="entry name" value="PAS_3"/>
    <property type="match status" value="1"/>
</dbReference>
<dbReference type="SUPFAM" id="SSF55785">
    <property type="entry name" value="PYP-like sensor domain (PAS domain)"/>
    <property type="match status" value="2"/>
</dbReference>
<protein>
    <submittedName>
        <fullName evidence="5">PAS domain S-box-containing protein/diguanylate cyclase (GGDEF)-like protein</fullName>
    </submittedName>
</protein>
<feature type="domain" description="PAC" evidence="2">
    <location>
        <begin position="819"/>
        <end position="871"/>
    </location>
</feature>
<dbReference type="InterPro" id="IPR013655">
    <property type="entry name" value="PAS_fold_3"/>
</dbReference>
<dbReference type="InterPro" id="IPR052155">
    <property type="entry name" value="Biofilm_reg_signaling"/>
</dbReference>
<dbReference type="Gene3D" id="2.130.10.10">
    <property type="entry name" value="YVTN repeat-like/Quinoprotein amine dehydrogenase"/>
    <property type="match status" value="1"/>
</dbReference>
<comment type="caution">
    <text evidence="5">The sequence shown here is derived from an EMBL/GenBank/DDBJ whole genome shotgun (WGS) entry which is preliminary data.</text>
</comment>
<dbReference type="SMART" id="SM00267">
    <property type="entry name" value="GGDEF"/>
    <property type="match status" value="1"/>
</dbReference>
<feature type="domain" description="GGDEF" evidence="4">
    <location>
        <begin position="899"/>
        <end position="1032"/>
    </location>
</feature>
<dbReference type="InterPro" id="IPR001610">
    <property type="entry name" value="PAC"/>
</dbReference>
<dbReference type="NCBIfam" id="TIGR00254">
    <property type="entry name" value="GGDEF"/>
    <property type="match status" value="1"/>
</dbReference>